<dbReference type="PANTHER" id="PTHR23077">
    <property type="entry name" value="AAA-FAMILY ATPASE"/>
    <property type="match status" value="1"/>
</dbReference>
<sequence length="984" mass="108122">YEDWDLIQIHAGMMEFTIIQQSRGLCQGQEFVYFVPGSGVSVLMKVVKLLGVSDDDDDDDEKEVQFGIFASNTEISVAPKTRQQANSTKPIGKKPNGLKEEKPISVLRRGVSFKDEKQLQGFEIAVSSKCEILNSFNNYVLVSLVPSPSLTSSPSNNSQESPSEDPLPFAKRIVARIVPLPTSSISINEVRLSPLLASSLSCFDQIGTLLKLTSISKSKLSKSQGHGAQGKVIKVHKLITQSPAGSKQDLQERKVRLGKIREQMNELFNEDVMMSNSPLTSGSKFPDLKQESGLFPKGFLLKLASETGFVLNDNGKVAKWDFEIGEDLLVPESQVPQCLNAGEQKQQQQQSAQLFIGQDQLLAEILSKIQSSSSSSSLGLLITGASGSGKSTLIQTIVKRLSSFSTQPYHTITVDVATLAKLPFAQLSQQLTQLLTSAIWHSPTLMLMESIESLFPSESEQGDSSQQRQLIEWFLVKWNELTKDDKVVLIGSARSKDSLHPLLTSSHLISETYQLKPPSKSTREDLILTLLKTEGIVVDSSFDLSKLSAETEGYSLKDLYVLTERILHEIIYQSTQMTATGSVKHLTTQTFNDSIKDFTPSSLRGIKLAKPTASLTWSSIGGLTEAKTLLLETLEWPTKYAPIFKSATLRLRSGVLLYGHPGCGKTLLASAVASQCGLNFISVKGPEILNKYIGASEQSIRDLFDRASAAKPCILFFDEFDSIAPKRGADSTGVTDRVVNQMLTQMDGAEGLDGVYVLAATSRPDLIDSALLRPGRLDKAVLCGMPTLLEIEDILRCVTETMSLCEDVDLSEIAKGCLGFSGADLQAVGYNAYLRAVNRKLDEESKETEQEQDEQEGVASKKGSDVHEFFQLSFNRDKMTNLKPSERNKINQQIKLLIESPASERKQDSQNPETTEEQISKPELMITQADLLASLAETKPSISQSEMFKLNNIYAKFDDTNEREADMHDGEGDHDTIGGRVTLA</sequence>
<evidence type="ECO:0000313" key="11">
    <source>
        <dbReference type="EMBL" id="KAH3673735.1"/>
    </source>
</evidence>
<reference evidence="11" key="2">
    <citation type="submission" date="2021-01" db="EMBL/GenBank/DDBJ databases">
        <authorList>
            <person name="Schikora-Tamarit M.A."/>
        </authorList>
    </citation>
    <scope>NUCLEOTIDE SEQUENCE</scope>
    <source>
        <strain evidence="11">CBS2887</strain>
    </source>
</reference>
<evidence type="ECO:0000256" key="7">
    <source>
        <dbReference type="ARBA" id="ARBA00034532"/>
    </source>
</evidence>
<accession>A0A9P8PLG9</accession>
<keyword evidence="3" id="KW-0962">Peroxisome biogenesis</keyword>
<evidence type="ECO:0000313" key="12">
    <source>
        <dbReference type="Proteomes" id="UP000774326"/>
    </source>
</evidence>
<dbReference type="CDD" id="cd19526">
    <property type="entry name" value="RecA-like_PEX1_r2"/>
    <property type="match status" value="1"/>
</dbReference>
<feature type="domain" description="AAA+ ATPase" evidence="10">
    <location>
        <begin position="651"/>
        <end position="787"/>
    </location>
</feature>
<feature type="compositionally biased region" description="Polar residues" evidence="9">
    <location>
        <begin position="79"/>
        <end position="89"/>
    </location>
</feature>
<feature type="region of interest" description="Disordered" evidence="9">
    <location>
        <begin position="844"/>
        <end position="863"/>
    </location>
</feature>
<dbReference type="Gene3D" id="3.40.50.300">
    <property type="entry name" value="P-loop containing nucleotide triphosphate hydrolases"/>
    <property type="match status" value="2"/>
</dbReference>
<dbReference type="SMART" id="SM00382">
    <property type="entry name" value="AAA"/>
    <property type="match status" value="2"/>
</dbReference>
<dbReference type="PROSITE" id="PS00674">
    <property type="entry name" value="AAA"/>
    <property type="match status" value="1"/>
</dbReference>
<dbReference type="EMBL" id="JAEUBG010005588">
    <property type="protein sequence ID" value="KAH3673735.1"/>
    <property type="molecule type" value="Genomic_DNA"/>
</dbReference>
<dbReference type="OrthoDB" id="2187at2759"/>
<dbReference type="SUPFAM" id="SSF52540">
    <property type="entry name" value="P-loop containing nucleoside triphosphate hydrolases"/>
    <property type="match status" value="2"/>
</dbReference>
<dbReference type="InterPro" id="IPR050168">
    <property type="entry name" value="AAA_ATPase_domain"/>
</dbReference>
<keyword evidence="2" id="KW-0813">Transport</keyword>
<proteinExistence type="inferred from homology"/>
<keyword evidence="4" id="KW-0547">Nucleotide-binding</keyword>
<feature type="region of interest" description="Disordered" evidence="9">
    <location>
        <begin position="964"/>
        <end position="984"/>
    </location>
</feature>
<comment type="similarity">
    <text evidence="1">Belongs to the AAA ATPase family.</text>
</comment>
<feature type="compositionally biased region" description="Basic and acidic residues" evidence="9">
    <location>
        <begin position="964"/>
        <end position="977"/>
    </location>
</feature>
<evidence type="ECO:0000256" key="2">
    <source>
        <dbReference type="ARBA" id="ARBA00022448"/>
    </source>
</evidence>
<dbReference type="Proteomes" id="UP000774326">
    <property type="component" value="Unassembled WGS sequence"/>
</dbReference>
<evidence type="ECO:0000256" key="5">
    <source>
        <dbReference type="ARBA" id="ARBA00022840"/>
    </source>
</evidence>
<comment type="caution">
    <text evidence="11">The sequence shown here is derived from an EMBL/GenBank/DDBJ whole genome shotgun (WGS) entry which is preliminary data.</text>
</comment>
<dbReference type="GO" id="GO:0005524">
    <property type="term" value="F:ATP binding"/>
    <property type="evidence" value="ECO:0007669"/>
    <property type="project" value="UniProtKB-KW"/>
</dbReference>
<dbReference type="GO" id="GO:0005829">
    <property type="term" value="C:cytosol"/>
    <property type="evidence" value="ECO:0007669"/>
    <property type="project" value="TreeGrafter"/>
</dbReference>
<dbReference type="InterPro" id="IPR003960">
    <property type="entry name" value="ATPase_AAA_CS"/>
</dbReference>
<reference evidence="11" key="1">
    <citation type="journal article" date="2021" name="Open Biol.">
        <title>Shared evolutionary footprints suggest mitochondrial oxidative damage underlies multiple complex I losses in fungi.</title>
        <authorList>
            <person name="Schikora-Tamarit M.A."/>
            <person name="Marcet-Houben M."/>
            <person name="Nosek J."/>
            <person name="Gabaldon T."/>
        </authorList>
    </citation>
    <scope>NUCLEOTIDE SEQUENCE</scope>
    <source>
        <strain evidence="11">CBS2887</strain>
    </source>
</reference>
<keyword evidence="5" id="KW-0067">ATP-binding</keyword>
<dbReference type="InterPro" id="IPR041569">
    <property type="entry name" value="AAA_lid_3"/>
</dbReference>
<feature type="region of interest" description="Disordered" evidence="9">
    <location>
        <begin position="79"/>
        <end position="99"/>
    </location>
</feature>
<keyword evidence="12" id="KW-1185">Reference proteome</keyword>
<dbReference type="PANTHER" id="PTHR23077:SF12">
    <property type="entry name" value="PEROXISOMAL ATPASE PEX1"/>
    <property type="match status" value="1"/>
</dbReference>
<evidence type="ECO:0000256" key="6">
    <source>
        <dbReference type="ARBA" id="ARBA00032509"/>
    </source>
</evidence>
<dbReference type="InterPro" id="IPR015342">
    <property type="entry name" value="PEX1-N_C-lobe"/>
</dbReference>
<dbReference type="Gene3D" id="1.10.8.60">
    <property type="match status" value="2"/>
</dbReference>
<protein>
    <recommendedName>
        <fullName evidence="7">Peroxisomal ATPase PEX1</fullName>
    </recommendedName>
    <alternativeName>
        <fullName evidence="6">Peroxin-1</fullName>
    </alternativeName>
</protein>
<gene>
    <name evidence="11" type="ORF">WICPIJ_009684</name>
</gene>
<evidence type="ECO:0000256" key="9">
    <source>
        <dbReference type="SAM" id="MobiDB-lite"/>
    </source>
</evidence>
<dbReference type="AlphaFoldDB" id="A0A9P8PLG9"/>
<dbReference type="InterPro" id="IPR027417">
    <property type="entry name" value="P-loop_NTPase"/>
</dbReference>
<evidence type="ECO:0000256" key="8">
    <source>
        <dbReference type="ARBA" id="ARBA00048778"/>
    </source>
</evidence>
<dbReference type="FunFam" id="3.40.50.300:FF:000149">
    <property type="entry name" value="Nuclear valosin-containing protein-like"/>
    <property type="match status" value="1"/>
</dbReference>
<dbReference type="GO" id="GO:0016887">
    <property type="term" value="F:ATP hydrolysis activity"/>
    <property type="evidence" value="ECO:0007669"/>
    <property type="project" value="InterPro"/>
</dbReference>
<feature type="region of interest" description="Disordered" evidence="9">
    <location>
        <begin position="898"/>
        <end position="923"/>
    </location>
</feature>
<dbReference type="Pfam" id="PF00004">
    <property type="entry name" value="AAA"/>
    <property type="match status" value="2"/>
</dbReference>
<dbReference type="InterPro" id="IPR003593">
    <property type="entry name" value="AAA+_ATPase"/>
</dbReference>
<dbReference type="InterPro" id="IPR003959">
    <property type="entry name" value="ATPase_AAA_core"/>
</dbReference>
<evidence type="ECO:0000256" key="1">
    <source>
        <dbReference type="ARBA" id="ARBA00006914"/>
    </source>
</evidence>
<evidence type="ECO:0000259" key="10">
    <source>
        <dbReference type="SMART" id="SM00382"/>
    </source>
</evidence>
<feature type="domain" description="AAA+ ATPase" evidence="10">
    <location>
        <begin position="376"/>
        <end position="518"/>
    </location>
</feature>
<name>A0A9P8PLG9_WICPI</name>
<comment type="catalytic activity">
    <reaction evidence="8">
        <text>ATP + H2O = ADP + phosphate + H(+)</text>
        <dbReference type="Rhea" id="RHEA:13065"/>
        <dbReference type="ChEBI" id="CHEBI:15377"/>
        <dbReference type="ChEBI" id="CHEBI:15378"/>
        <dbReference type="ChEBI" id="CHEBI:30616"/>
        <dbReference type="ChEBI" id="CHEBI:43474"/>
        <dbReference type="ChEBI" id="CHEBI:456216"/>
    </reaction>
    <physiologicalReaction direction="left-to-right" evidence="8">
        <dbReference type="Rhea" id="RHEA:13066"/>
    </physiologicalReaction>
</comment>
<evidence type="ECO:0000256" key="4">
    <source>
        <dbReference type="ARBA" id="ARBA00022741"/>
    </source>
</evidence>
<dbReference type="GO" id="GO:0005778">
    <property type="term" value="C:peroxisomal membrane"/>
    <property type="evidence" value="ECO:0007669"/>
    <property type="project" value="TreeGrafter"/>
</dbReference>
<organism evidence="11 12">
    <name type="scientific">Wickerhamomyces pijperi</name>
    <name type="common">Yeast</name>
    <name type="synonym">Pichia pijperi</name>
    <dbReference type="NCBI Taxonomy" id="599730"/>
    <lineage>
        <taxon>Eukaryota</taxon>
        <taxon>Fungi</taxon>
        <taxon>Dikarya</taxon>
        <taxon>Ascomycota</taxon>
        <taxon>Saccharomycotina</taxon>
        <taxon>Saccharomycetes</taxon>
        <taxon>Phaffomycetales</taxon>
        <taxon>Wickerhamomycetaceae</taxon>
        <taxon>Wickerhamomyces</taxon>
    </lineage>
</organism>
<dbReference type="Gene3D" id="3.10.330.10">
    <property type="match status" value="1"/>
</dbReference>
<dbReference type="GO" id="GO:0016558">
    <property type="term" value="P:protein import into peroxisome matrix"/>
    <property type="evidence" value="ECO:0007669"/>
    <property type="project" value="TreeGrafter"/>
</dbReference>
<feature type="non-terminal residue" evidence="11">
    <location>
        <position position="1"/>
    </location>
</feature>
<evidence type="ECO:0000256" key="3">
    <source>
        <dbReference type="ARBA" id="ARBA00022593"/>
    </source>
</evidence>
<dbReference type="Pfam" id="PF17862">
    <property type="entry name" value="AAA_lid_3"/>
    <property type="match status" value="1"/>
</dbReference>
<dbReference type="Pfam" id="PF09262">
    <property type="entry name" value="PEX-1N"/>
    <property type="match status" value="1"/>
</dbReference>